<dbReference type="Pfam" id="PF07687">
    <property type="entry name" value="M20_dimer"/>
    <property type="match status" value="1"/>
</dbReference>
<feature type="domain" description="Peptidase M20 dimerisation" evidence="5">
    <location>
        <begin position="184"/>
        <end position="272"/>
    </location>
</feature>
<dbReference type="InterPro" id="IPR001261">
    <property type="entry name" value="ArgE/DapE_CS"/>
</dbReference>
<evidence type="ECO:0000313" key="7">
    <source>
        <dbReference type="Proteomes" id="UP001501414"/>
    </source>
</evidence>
<dbReference type="InterPro" id="IPR017150">
    <property type="entry name" value="Pept_M20_glutamate_carboxypep"/>
</dbReference>
<dbReference type="PANTHER" id="PTHR43808">
    <property type="entry name" value="ACETYLORNITHINE DEACETYLASE"/>
    <property type="match status" value="1"/>
</dbReference>
<keyword evidence="7" id="KW-1185">Reference proteome</keyword>
<dbReference type="InterPro" id="IPR011650">
    <property type="entry name" value="Peptidase_M20_dimer"/>
</dbReference>
<dbReference type="InterPro" id="IPR036264">
    <property type="entry name" value="Bact_exopeptidase_dim_dom"/>
</dbReference>
<accession>A0ABN1XH18</accession>
<dbReference type="PANTHER" id="PTHR43808:SF9">
    <property type="entry name" value="BLL0789 PROTEIN"/>
    <property type="match status" value="1"/>
</dbReference>
<evidence type="ECO:0000259" key="5">
    <source>
        <dbReference type="Pfam" id="PF07687"/>
    </source>
</evidence>
<keyword evidence="4" id="KW-0862">Zinc</keyword>
<comment type="cofactor">
    <cofactor evidence="1">
        <name>Zn(2+)</name>
        <dbReference type="ChEBI" id="CHEBI:29105"/>
    </cofactor>
</comment>
<dbReference type="Gene3D" id="3.40.630.10">
    <property type="entry name" value="Zn peptidases"/>
    <property type="match status" value="1"/>
</dbReference>
<dbReference type="SUPFAM" id="SSF55031">
    <property type="entry name" value="Bacterial exopeptidase dimerisation domain"/>
    <property type="match status" value="1"/>
</dbReference>
<protein>
    <submittedName>
        <fullName evidence="6">M20 family metallopeptidase</fullName>
    </submittedName>
</protein>
<reference evidence="6 7" key="1">
    <citation type="journal article" date="2019" name="Int. J. Syst. Evol. Microbiol.">
        <title>The Global Catalogue of Microorganisms (GCM) 10K type strain sequencing project: providing services to taxonomists for standard genome sequencing and annotation.</title>
        <authorList>
            <consortium name="The Broad Institute Genomics Platform"/>
            <consortium name="The Broad Institute Genome Sequencing Center for Infectious Disease"/>
            <person name="Wu L."/>
            <person name="Ma J."/>
        </authorList>
    </citation>
    <scope>NUCLEOTIDE SEQUENCE [LARGE SCALE GENOMIC DNA]</scope>
    <source>
        <strain evidence="6 7">JCM 11896</strain>
    </source>
</reference>
<evidence type="ECO:0000256" key="2">
    <source>
        <dbReference type="ARBA" id="ARBA00022723"/>
    </source>
</evidence>
<dbReference type="SUPFAM" id="SSF53187">
    <property type="entry name" value="Zn-dependent exopeptidases"/>
    <property type="match status" value="1"/>
</dbReference>
<dbReference type="Gene3D" id="3.30.70.360">
    <property type="match status" value="1"/>
</dbReference>
<dbReference type="RefSeq" id="WP_344017393.1">
    <property type="nucleotide sequence ID" value="NZ_BAAAJK010000001.1"/>
</dbReference>
<evidence type="ECO:0000256" key="4">
    <source>
        <dbReference type="ARBA" id="ARBA00022833"/>
    </source>
</evidence>
<evidence type="ECO:0000256" key="3">
    <source>
        <dbReference type="ARBA" id="ARBA00022801"/>
    </source>
</evidence>
<dbReference type="PROSITE" id="PS00758">
    <property type="entry name" value="ARGE_DAPE_CPG2_1"/>
    <property type="match status" value="1"/>
</dbReference>
<name>A0ABN1XH18_9PSEU</name>
<dbReference type="Proteomes" id="UP001501414">
    <property type="component" value="Unassembled WGS sequence"/>
</dbReference>
<sequence length="381" mass="38888">MSLTGAAGAALPAMIEDLRGYVEIETPSDDRPALEKGLSWLDGLVGDRLGPAASSSLVPGGRYGDVRVLEYDGTGGSTAPPVLLLAHYDTVWPLGTLDTMPFAVDGDRITGPGVFDMKAGLVQALWAVRLARVEGLALPPLRLLLTGDEEIGSPVSRPVIERAAEDARAGLVFEAAGPGGEVKTARKGVGMFRLDVDGVEAHAGLDPTAGASAVDELARAVLALHAARDLDAGTSVNVGVVGGGTRSNVTAGHAWCEIDVRVSDDAEAARIDGVLAGLRAHHPDAALRVTGEWNRPVMERTPATAELYGIARTAAAGIGTDLAEIAVGGASDANFLAARGIAVLDGLGALGAGAHARHEHALASGMVHRTALIAALLHALA</sequence>
<comment type="caution">
    <text evidence="6">The sequence shown here is derived from an EMBL/GenBank/DDBJ whole genome shotgun (WGS) entry which is preliminary data.</text>
</comment>
<evidence type="ECO:0000256" key="1">
    <source>
        <dbReference type="ARBA" id="ARBA00001947"/>
    </source>
</evidence>
<proteinExistence type="predicted"/>
<dbReference type="InterPro" id="IPR050072">
    <property type="entry name" value="Peptidase_M20A"/>
</dbReference>
<keyword evidence="3" id="KW-0378">Hydrolase</keyword>
<gene>
    <name evidence="6" type="ORF">GCM10009613_00090</name>
</gene>
<keyword evidence="2" id="KW-0479">Metal-binding</keyword>
<dbReference type="Pfam" id="PF01546">
    <property type="entry name" value="Peptidase_M20"/>
    <property type="match status" value="1"/>
</dbReference>
<evidence type="ECO:0000313" key="6">
    <source>
        <dbReference type="EMBL" id="GAA1378643.1"/>
    </source>
</evidence>
<dbReference type="EMBL" id="BAAAJK010000001">
    <property type="protein sequence ID" value="GAA1378643.1"/>
    <property type="molecule type" value="Genomic_DNA"/>
</dbReference>
<organism evidence="6 7">
    <name type="scientific">Pseudonocardia kongjuensis</name>
    <dbReference type="NCBI Taxonomy" id="102227"/>
    <lineage>
        <taxon>Bacteria</taxon>
        <taxon>Bacillati</taxon>
        <taxon>Actinomycetota</taxon>
        <taxon>Actinomycetes</taxon>
        <taxon>Pseudonocardiales</taxon>
        <taxon>Pseudonocardiaceae</taxon>
        <taxon>Pseudonocardia</taxon>
    </lineage>
</organism>
<dbReference type="PIRSF" id="PIRSF037238">
    <property type="entry name" value="Carboxypeptidase_G2"/>
    <property type="match status" value="1"/>
</dbReference>
<dbReference type="InterPro" id="IPR002933">
    <property type="entry name" value="Peptidase_M20"/>
</dbReference>